<feature type="non-terminal residue" evidence="2">
    <location>
        <position position="1"/>
    </location>
</feature>
<accession>A0A7T8K8N1</accession>
<keyword evidence="3" id="KW-1185">Reference proteome</keyword>
<evidence type="ECO:0000313" key="3">
    <source>
        <dbReference type="Proteomes" id="UP000595437"/>
    </source>
</evidence>
<sequence length="100" mass="11661">EKRSNSVILISRWIFMFLLLHNLVEIAWGAIMGIRLASDDMIDDVTFVLLKDIFDEVKFVLIVFTIPLSYAVSILIRACCSRDEEDTKNLEMDNIDKYMR</sequence>
<name>A0A7T8K8N1_CALRO</name>
<keyword evidence="1" id="KW-0812">Transmembrane</keyword>
<proteinExistence type="predicted"/>
<dbReference type="EMBL" id="CP045896">
    <property type="protein sequence ID" value="QQP50258.1"/>
    <property type="molecule type" value="Genomic_DNA"/>
</dbReference>
<feature type="non-terminal residue" evidence="2">
    <location>
        <position position="100"/>
    </location>
</feature>
<dbReference type="Proteomes" id="UP000595437">
    <property type="component" value="Chromosome 7"/>
</dbReference>
<dbReference type="AlphaFoldDB" id="A0A7T8K8N1"/>
<organism evidence="2 3">
    <name type="scientific">Caligus rogercresseyi</name>
    <name type="common">Sea louse</name>
    <dbReference type="NCBI Taxonomy" id="217165"/>
    <lineage>
        <taxon>Eukaryota</taxon>
        <taxon>Metazoa</taxon>
        <taxon>Ecdysozoa</taxon>
        <taxon>Arthropoda</taxon>
        <taxon>Crustacea</taxon>
        <taxon>Multicrustacea</taxon>
        <taxon>Hexanauplia</taxon>
        <taxon>Copepoda</taxon>
        <taxon>Siphonostomatoida</taxon>
        <taxon>Caligidae</taxon>
        <taxon>Caligus</taxon>
    </lineage>
</organism>
<evidence type="ECO:0000256" key="1">
    <source>
        <dbReference type="SAM" id="Phobius"/>
    </source>
</evidence>
<reference evidence="3" key="1">
    <citation type="submission" date="2021-01" db="EMBL/GenBank/DDBJ databases">
        <title>Caligus Genome Assembly.</title>
        <authorList>
            <person name="Gallardo-Escarate C."/>
        </authorList>
    </citation>
    <scope>NUCLEOTIDE SEQUENCE [LARGE SCALE GENOMIC DNA]</scope>
</reference>
<keyword evidence="1" id="KW-1133">Transmembrane helix</keyword>
<keyword evidence="1" id="KW-0472">Membrane</keyword>
<protein>
    <submittedName>
        <fullName evidence="2">Uncharacterized protein</fullName>
    </submittedName>
</protein>
<evidence type="ECO:0000313" key="2">
    <source>
        <dbReference type="EMBL" id="QQP50258.1"/>
    </source>
</evidence>
<feature type="transmembrane region" description="Helical" evidence="1">
    <location>
        <begin position="57"/>
        <end position="80"/>
    </location>
</feature>
<gene>
    <name evidence="2" type="ORF">FKW44_011201</name>
</gene>
<feature type="transmembrane region" description="Helical" evidence="1">
    <location>
        <begin position="12"/>
        <end position="37"/>
    </location>
</feature>